<accession>A0A1G9RZJ2</accession>
<organism evidence="2 3">
    <name type="scientific">Sediminibacillus halophilus</name>
    <dbReference type="NCBI Taxonomy" id="482461"/>
    <lineage>
        <taxon>Bacteria</taxon>
        <taxon>Bacillati</taxon>
        <taxon>Bacillota</taxon>
        <taxon>Bacilli</taxon>
        <taxon>Bacillales</taxon>
        <taxon>Bacillaceae</taxon>
        <taxon>Sediminibacillus</taxon>
    </lineage>
</organism>
<keyword evidence="3" id="KW-1185">Reference proteome</keyword>
<reference evidence="3" key="1">
    <citation type="submission" date="2016-10" db="EMBL/GenBank/DDBJ databases">
        <authorList>
            <person name="Varghese N."/>
            <person name="Submissions S."/>
        </authorList>
    </citation>
    <scope>NUCLEOTIDE SEQUENCE [LARGE SCALE GENOMIC DNA]</scope>
    <source>
        <strain evidence="3">CGMCC 1.6199</strain>
    </source>
</reference>
<name>A0A1G9RZJ2_9BACI</name>
<evidence type="ECO:0000313" key="3">
    <source>
        <dbReference type="Proteomes" id="UP000182347"/>
    </source>
</evidence>
<feature type="region of interest" description="Disordered" evidence="1">
    <location>
        <begin position="1"/>
        <end position="31"/>
    </location>
</feature>
<dbReference type="Proteomes" id="UP000182347">
    <property type="component" value="Unassembled WGS sequence"/>
</dbReference>
<evidence type="ECO:0000256" key="1">
    <source>
        <dbReference type="SAM" id="MobiDB-lite"/>
    </source>
</evidence>
<evidence type="ECO:0000313" key="2">
    <source>
        <dbReference type="EMBL" id="SDM28636.1"/>
    </source>
</evidence>
<dbReference type="EMBL" id="FNHF01000002">
    <property type="protein sequence ID" value="SDM28636.1"/>
    <property type="molecule type" value="Genomic_DNA"/>
</dbReference>
<proteinExistence type="predicted"/>
<gene>
    <name evidence="2" type="ORF">SAMN05216244_2216</name>
</gene>
<protein>
    <submittedName>
        <fullName evidence="2">Uncharacterized protein</fullName>
    </submittedName>
</protein>
<feature type="compositionally biased region" description="Basic and acidic residues" evidence="1">
    <location>
        <begin position="9"/>
        <end position="21"/>
    </location>
</feature>
<dbReference type="AlphaFoldDB" id="A0A1G9RZJ2"/>
<sequence length="31" mass="3713">MEGAFQSSKTERSLDKKKMEEEGNEQIWPLW</sequence>